<feature type="region of interest" description="Disordered" evidence="1">
    <location>
        <begin position="83"/>
        <end position="110"/>
    </location>
</feature>
<proteinExistence type="predicted"/>
<feature type="region of interest" description="Disordered" evidence="1">
    <location>
        <begin position="131"/>
        <end position="163"/>
    </location>
</feature>
<evidence type="ECO:0000256" key="1">
    <source>
        <dbReference type="SAM" id="MobiDB-lite"/>
    </source>
</evidence>
<gene>
    <name evidence="2" type="ORF">WG66_3800</name>
</gene>
<dbReference type="AlphaFoldDB" id="A0A0W0G4W6"/>
<sequence length="163" mass="17570">MKDVEGEALVTFATSPMERVFRTLVGKTSATTSSWEIKKAQALAGRRNTIGKETDKEEFFKKMTKLKESGKFEGDLPFRKRLRGDSGALLPPENPGGFVGVSSPSNGQRGGLGEELLGVLLSLDLDDDGDVNDENVYGFSPGDVGSLVEQGNMPWDPEATVSE</sequence>
<protein>
    <submittedName>
        <fullName evidence="2">Putative TPR-like protein</fullName>
    </submittedName>
</protein>
<dbReference type="Proteomes" id="UP000054988">
    <property type="component" value="Unassembled WGS sequence"/>
</dbReference>
<reference evidence="2 3" key="1">
    <citation type="submission" date="2015-12" db="EMBL/GenBank/DDBJ databases">
        <title>Draft genome sequence of Moniliophthora roreri, the causal agent of frosty pod rot of cacao.</title>
        <authorList>
            <person name="Aime M.C."/>
            <person name="Diaz-Valderrama J.R."/>
            <person name="Kijpornyongpan T."/>
            <person name="Phillips-Mora W."/>
        </authorList>
    </citation>
    <scope>NUCLEOTIDE SEQUENCE [LARGE SCALE GENOMIC DNA]</scope>
    <source>
        <strain evidence="2 3">MCA 2952</strain>
    </source>
</reference>
<comment type="caution">
    <text evidence="2">The sequence shown here is derived from an EMBL/GenBank/DDBJ whole genome shotgun (WGS) entry which is preliminary data.</text>
</comment>
<evidence type="ECO:0000313" key="3">
    <source>
        <dbReference type="Proteomes" id="UP000054988"/>
    </source>
</evidence>
<evidence type="ECO:0000313" key="2">
    <source>
        <dbReference type="EMBL" id="KTB43620.1"/>
    </source>
</evidence>
<organism evidence="2 3">
    <name type="scientific">Moniliophthora roreri</name>
    <name type="common">Frosty pod rot fungus</name>
    <name type="synonym">Monilia roreri</name>
    <dbReference type="NCBI Taxonomy" id="221103"/>
    <lineage>
        <taxon>Eukaryota</taxon>
        <taxon>Fungi</taxon>
        <taxon>Dikarya</taxon>
        <taxon>Basidiomycota</taxon>
        <taxon>Agaricomycotina</taxon>
        <taxon>Agaricomycetes</taxon>
        <taxon>Agaricomycetidae</taxon>
        <taxon>Agaricales</taxon>
        <taxon>Marasmiineae</taxon>
        <taxon>Marasmiaceae</taxon>
        <taxon>Moniliophthora</taxon>
    </lineage>
</organism>
<dbReference type="EMBL" id="LATX01001127">
    <property type="protein sequence ID" value="KTB43620.1"/>
    <property type="molecule type" value="Genomic_DNA"/>
</dbReference>
<accession>A0A0W0G4W6</accession>
<name>A0A0W0G4W6_MONRR</name>